<dbReference type="InterPro" id="IPR005804">
    <property type="entry name" value="FA_desaturase_dom"/>
</dbReference>
<evidence type="ECO:0000256" key="5">
    <source>
        <dbReference type="SAM" id="MobiDB-lite"/>
    </source>
</evidence>
<evidence type="ECO:0000256" key="6">
    <source>
        <dbReference type="SAM" id="Phobius"/>
    </source>
</evidence>
<keyword evidence="2" id="KW-0276">Fatty acid metabolism</keyword>
<feature type="domain" description="Fatty acid desaturase" evidence="8">
    <location>
        <begin position="169"/>
        <end position="415"/>
    </location>
</feature>
<evidence type="ECO:0000256" key="2">
    <source>
        <dbReference type="ARBA" id="ARBA00022832"/>
    </source>
</evidence>
<dbReference type="CTD" id="283985"/>
<reference evidence="10" key="1">
    <citation type="submission" date="2025-08" db="UniProtKB">
        <authorList>
            <consortium name="RefSeq"/>
        </authorList>
    </citation>
    <scope>IDENTIFICATION</scope>
    <source>
        <tissue evidence="10">Spleen</tissue>
    </source>
</reference>
<dbReference type="OrthoDB" id="8734935at2759"/>
<dbReference type="Proteomes" id="UP000504623">
    <property type="component" value="Unplaced"/>
</dbReference>
<dbReference type="GO" id="GO:0016717">
    <property type="term" value="F:oxidoreductase activity, acting on paired donors, with oxidation of a pair of donors resulting in the reduction of molecular oxygen to two molecules of water"/>
    <property type="evidence" value="ECO:0007669"/>
    <property type="project" value="TreeGrafter"/>
</dbReference>
<feature type="transmembrane region" description="Helical" evidence="6">
    <location>
        <begin position="281"/>
        <end position="302"/>
    </location>
</feature>
<keyword evidence="7" id="KW-0732">Signal</keyword>
<accession>A0A9B0WTQ3</accession>
<feature type="region of interest" description="Disordered" evidence="5">
    <location>
        <begin position="54"/>
        <end position="114"/>
    </location>
</feature>
<keyword evidence="6" id="KW-1133">Transmembrane helix</keyword>
<feature type="chain" id="PRO_5039214435" evidence="7">
    <location>
        <begin position="19"/>
        <end position="446"/>
    </location>
</feature>
<protein>
    <submittedName>
        <fullName evidence="10">Fatty acid desaturase 6</fullName>
    </submittedName>
</protein>
<keyword evidence="6" id="KW-0812">Transmembrane</keyword>
<gene>
    <name evidence="10" type="primary">FADS6</name>
</gene>
<dbReference type="Pfam" id="PF00487">
    <property type="entry name" value="FA_desaturase"/>
    <property type="match status" value="1"/>
</dbReference>
<sequence>MRMLVILLLVVPGPEGRAGGRQPELLESRSRSLKSEVDAEAVRPLGARVTVARGRRRWDAGSTPTGAGAGVPRRALTPPQPARLPARLRSADTHSALPERSAEPMEPAGRGLEGRGGAELLQGELEALVQDVVKASSWWERHGVDCAILALSLLAVPAGFLCLRFGNVLVFALGISILGVCHYTLTVKGSHLATHGALTESKRWSKIWELFFVEVCTAFTAEHAKYGHVKMHHGYTNVIGLGDSSTWRLPFLNRYVYMFLAPFLIPIITPLVALERLREVAFWTALRTLSLISLGLYSHYWMLLNVSGFRSPGSALACMFVTRSLLAHPYLHVNIFQHIGLPMFSRDKKPQRVHMMSLGVLNLPRLPVLDWAFGHSIISCHVEHHIFPRLSDNMCLKVKPVVSRFLQEKQLPYNEDSYLARFRLFLSRYEEFMVQAPPITEIVGLQ</sequence>
<keyword evidence="6" id="KW-0472">Membrane</keyword>
<dbReference type="GO" id="GO:0016020">
    <property type="term" value="C:membrane"/>
    <property type="evidence" value="ECO:0007669"/>
    <property type="project" value="TreeGrafter"/>
</dbReference>
<name>A0A9B0WTQ3_CHRAS</name>
<dbReference type="InterPro" id="IPR012171">
    <property type="entry name" value="Fatty_acid_desaturase"/>
</dbReference>
<keyword evidence="3" id="KW-0443">Lipid metabolism</keyword>
<dbReference type="PANTHER" id="PTHR19353:SF13">
    <property type="entry name" value="FATTY ACID DESATURASE 6"/>
    <property type="match status" value="1"/>
</dbReference>
<evidence type="ECO:0000313" key="9">
    <source>
        <dbReference type="Proteomes" id="UP000504623"/>
    </source>
</evidence>
<feature type="signal peptide" evidence="7">
    <location>
        <begin position="1"/>
        <end position="18"/>
    </location>
</feature>
<dbReference type="RefSeq" id="XP_006869744.1">
    <property type="nucleotide sequence ID" value="XM_006869682.1"/>
</dbReference>
<dbReference type="GeneID" id="102818422"/>
<dbReference type="PANTHER" id="PTHR19353">
    <property type="entry name" value="FATTY ACID DESATURASE 2"/>
    <property type="match status" value="1"/>
</dbReference>
<evidence type="ECO:0000313" key="10">
    <source>
        <dbReference type="RefSeq" id="XP_006869744.1"/>
    </source>
</evidence>
<evidence type="ECO:0000256" key="1">
    <source>
        <dbReference type="ARBA" id="ARBA00022516"/>
    </source>
</evidence>
<evidence type="ECO:0000256" key="7">
    <source>
        <dbReference type="SAM" id="SignalP"/>
    </source>
</evidence>
<evidence type="ECO:0000256" key="3">
    <source>
        <dbReference type="ARBA" id="ARBA00023098"/>
    </source>
</evidence>
<proteinExistence type="predicted"/>
<dbReference type="GO" id="GO:0006633">
    <property type="term" value="P:fatty acid biosynthetic process"/>
    <property type="evidence" value="ECO:0007669"/>
    <property type="project" value="UniProtKB-KW"/>
</dbReference>
<evidence type="ECO:0000256" key="4">
    <source>
        <dbReference type="ARBA" id="ARBA00023160"/>
    </source>
</evidence>
<feature type="transmembrane region" description="Helical" evidence="6">
    <location>
        <begin position="168"/>
        <end position="185"/>
    </location>
</feature>
<keyword evidence="1" id="KW-0444">Lipid biosynthesis</keyword>
<evidence type="ECO:0000259" key="8">
    <source>
        <dbReference type="Pfam" id="PF00487"/>
    </source>
</evidence>
<dbReference type="AlphaFoldDB" id="A0A9B0WTQ3"/>
<keyword evidence="9" id="KW-1185">Reference proteome</keyword>
<feature type="transmembrane region" description="Helical" evidence="6">
    <location>
        <begin position="255"/>
        <end position="274"/>
    </location>
</feature>
<feature type="compositionally biased region" description="Low complexity" evidence="5">
    <location>
        <begin position="72"/>
        <end position="88"/>
    </location>
</feature>
<keyword evidence="4" id="KW-0275">Fatty acid biosynthesis</keyword>
<organism evidence="9 10">
    <name type="scientific">Chrysochloris asiatica</name>
    <name type="common">Cape golden mole</name>
    <dbReference type="NCBI Taxonomy" id="185453"/>
    <lineage>
        <taxon>Eukaryota</taxon>
        <taxon>Metazoa</taxon>
        <taxon>Chordata</taxon>
        <taxon>Craniata</taxon>
        <taxon>Vertebrata</taxon>
        <taxon>Euteleostomi</taxon>
        <taxon>Mammalia</taxon>
        <taxon>Eutheria</taxon>
        <taxon>Afrotheria</taxon>
        <taxon>Chrysochloridae</taxon>
        <taxon>Chrysochlorinae</taxon>
        <taxon>Chrysochloris</taxon>
    </lineage>
</organism>